<dbReference type="InterPro" id="IPR053158">
    <property type="entry name" value="CapK_Type1_Caps_Biosynth"/>
</dbReference>
<proteinExistence type="predicted"/>
<dbReference type="SUPFAM" id="SSF56801">
    <property type="entry name" value="Acetyl-CoA synthetase-like"/>
    <property type="match status" value="1"/>
</dbReference>
<sequence>MLERNFDKLFTSVSLARKNTIHYSKNLLHLPKIDSMKLFCNIPLLDKEDIRKDYKLFLAKGRIEKDLDITYTSGSTGVPIKYIRSRRETIDLGMSLAMERKKWINANLPYTIAHFFKTVRPITYKYSKRQKSSMILSLYDHTPERLNLFISALSEFKPTILQGYSSTLYEIAKYIKDNNVKLPEIKLIENRSEHLSEKQRNFIENTFDTKVSNMYGMAEHYPIAYSCRLGNMHICEGNAFVEIISSNTNNPVGDGETGEIVITSLISETMPLIRYKTGDIGKISTNNCECGDTRAILELSYGRTNNYIKTPHGNINSSVIRRLFRYMYDDELNWINQSQIIQEDYYTFKVNLVPNKWPLNNVNVIERKVEEIVKSSLPYNVKIKIEWVSKLEKNPVSKKVSEFISKC</sequence>
<dbReference type="PANTHER" id="PTHR36932">
    <property type="entry name" value="CAPSULAR POLYSACCHARIDE BIOSYNTHESIS PROTEIN"/>
    <property type="match status" value="1"/>
</dbReference>
<keyword evidence="3" id="KW-1185">Reference proteome</keyword>
<evidence type="ECO:0000313" key="2">
    <source>
        <dbReference type="EMBL" id="RKL64947.1"/>
    </source>
</evidence>
<reference evidence="2 3" key="1">
    <citation type="submission" date="2017-10" db="EMBL/GenBank/DDBJ databases">
        <title>Bacillus sp. nov., a halophilic bacterium isolated from a Keqin Lake.</title>
        <authorList>
            <person name="Wang H."/>
        </authorList>
    </citation>
    <scope>NUCLEOTIDE SEQUENCE [LARGE SCALE GENOMIC DNA]</scope>
    <source>
        <strain evidence="2 3">KCTC 13187</strain>
    </source>
</reference>
<evidence type="ECO:0000313" key="3">
    <source>
        <dbReference type="Proteomes" id="UP000281498"/>
    </source>
</evidence>
<dbReference type="PANTHER" id="PTHR36932:SF1">
    <property type="entry name" value="CAPSULAR POLYSACCHARIDE BIOSYNTHESIS PROTEIN"/>
    <property type="match status" value="1"/>
</dbReference>
<dbReference type="EMBL" id="PDOE01000027">
    <property type="protein sequence ID" value="RKL64947.1"/>
    <property type="molecule type" value="Genomic_DNA"/>
</dbReference>
<dbReference type="Gene3D" id="3.40.50.12780">
    <property type="entry name" value="N-terminal domain of ligase-like"/>
    <property type="match status" value="1"/>
</dbReference>
<protein>
    <recommendedName>
        <fullName evidence="1">AMP-dependent synthetase/ligase domain-containing protein</fullName>
    </recommendedName>
</protein>
<organism evidence="2 3">
    <name type="scientific">Salipaludibacillus neizhouensis</name>
    <dbReference type="NCBI Taxonomy" id="885475"/>
    <lineage>
        <taxon>Bacteria</taxon>
        <taxon>Bacillati</taxon>
        <taxon>Bacillota</taxon>
        <taxon>Bacilli</taxon>
        <taxon>Bacillales</taxon>
        <taxon>Bacillaceae</taxon>
    </lineage>
</organism>
<dbReference type="Proteomes" id="UP000281498">
    <property type="component" value="Unassembled WGS sequence"/>
</dbReference>
<evidence type="ECO:0000259" key="1">
    <source>
        <dbReference type="Pfam" id="PF00501"/>
    </source>
</evidence>
<dbReference type="AlphaFoldDB" id="A0A3A9JWV2"/>
<comment type="caution">
    <text evidence="2">The sequence shown here is derived from an EMBL/GenBank/DDBJ whole genome shotgun (WGS) entry which is preliminary data.</text>
</comment>
<dbReference type="RefSeq" id="WP_110939012.1">
    <property type="nucleotide sequence ID" value="NZ_KZ614148.1"/>
</dbReference>
<dbReference type="Pfam" id="PF00501">
    <property type="entry name" value="AMP-binding"/>
    <property type="match status" value="1"/>
</dbReference>
<dbReference type="OrthoDB" id="580775at2"/>
<accession>A0A3A9JWV2</accession>
<feature type="domain" description="AMP-dependent synthetase/ligase" evidence="1">
    <location>
        <begin position="69"/>
        <end position="263"/>
    </location>
</feature>
<dbReference type="InterPro" id="IPR042099">
    <property type="entry name" value="ANL_N_sf"/>
</dbReference>
<gene>
    <name evidence="2" type="ORF">CR203_23350</name>
</gene>
<name>A0A3A9JWV2_9BACI</name>
<dbReference type="InterPro" id="IPR000873">
    <property type="entry name" value="AMP-dep_synth/lig_dom"/>
</dbReference>